<dbReference type="AlphaFoldDB" id="A0A2A9NI73"/>
<name>A0A2A9NI73_9AGAR</name>
<evidence type="ECO:0000313" key="1">
    <source>
        <dbReference type="EMBL" id="PFH48001.1"/>
    </source>
</evidence>
<sequence>MTIISAFRAALSPRRRALAAVAPTLMQLPSCMSLPLRLRVDWHVQTDYANEAIPPMPKGFSVQLGNGERQESWIRCRIRAPPRLVIQLLMMQRSLPTYSRETIE</sequence>
<accession>A0A2A9NI73</accession>
<organism evidence="1 2">
    <name type="scientific">Amanita thiersii Skay4041</name>
    <dbReference type="NCBI Taxonomy" id="703135"/>
    <lineage>
        <taxon>Eukaryota</taxon>
        <taxon>Fungi</taxon>
        <taxon>Dikarya</taxon>
        <taxon>Basidiomycota</taxon>
        <taxon>Agaricomycotina</taxon>
        <taxon>Agaricomycetes</taxon>
        <taxon>Agaricomycetidae</taxon>
        <taxon>Agaricales</taxon>
        <taxon>Pluteineae</taxon>
        <taxon>Amanitaceae</taxon>
        <taxon>Amanita</taxon>
    </lineage>
</organism>
<dbReference type="EMBL" id="KZ302081">
    <property type="protein sequence ID" value="PFH48001.1"/>
    <property type="molecule type" value="Genomic_DNA"/>
</dbReference>
<proteinExistence type="predicted"/>
<gene>
    <name evidence="1" type="ORF">AMATHDRAFT_66394</name>
</gene>
<keyword evidence="2" id="KW-1185">Reference proteome</keyword>
<dbReference type="Proteomes" id="UP000242287">
    <property type="component" value="Unassembled WGS sequence"/>
</dbReference>
<protein>
    <submittedName>
        <fullName evidence="1">Uncharacterized protein</fullName>
    </submittedName>
</protein>
<reference evidence="1 2" key="1">
    <citation type="submission" date="2014-02" db="EMBL/GenBank/DDBJ databases">
        <title>Transposable element dynamics among asymbiotic and ectomycorrhizal Amanita fungi.</title>
        <authorList>
            <consortium name="DOE Joint Genome Institute"/>
            <person name="Hess J."/>
            <person name="Skrede I."/>
            <person name="Wolfe B."/>
            <person name="LaButti K."/>
            <person name="Ohm R.A."/>
            <person name="Grigoriev I.V."/>
            <person name="Pringle A."/>
        </authorList>
    </citation>
    <scope>NUCLEOTIDE SEQUENCE [LARGE SCALE GENOMIC DNA]</scope>
    <source>
        <strain evidence="1 2">SKay4041</strain>
    </source>
</reference>
<evidence type="ECO:0000313" key="2">
    <source>
        <dbReference type="Proteomes" id="UP000242287"/>
    </source>
</evidence>